<proteinExistence type="inferred from homology"/>
<feature type="chain" id="PRO_5035279276" evidence="6">
    <location>
        <begin position="24"/>
        <end position="250"/>
    </location>
</feature>
<evidence type="ECO:0000256" key="5">
    <source>
        <dbReference type="ARBA" id="ARBA00023284"/>
    </source>
</evidence>
<dbReference type="Pfam" id="PF13462">
    <property type="entry name" value="Thioredoxin_4"/>
    <property type="match status" value="1"/>
</dbReference>
<dbReference type="PANTHER" id="PTHR13887">
    <property type="entry name" value="GLUTATHIONE S-TRANSFERASE KAPPA"/>
    <property type="match status" value="1"/>
</dbReference>
<name>A0A8J7PR19_9PROT</name>
<dbReference type="EMBL" id="JAFKGL010000015">
    <property type="protein sequence ID" value="MBN9413022.1"/>
    <property type="molecule type" value="Genomic_DNA"/>
</dbReference>
<dbReference type="InterPro" id="IPR036249">
    <property type="entry name" value="Thioredoxin-like_sf"/>
</dbReference>
<feature type="signal peptide" evidence="6">
    <location>
        <begin position="1"/>
        <end position="23"/>
    </location>
</feature>
<keyword evidence="5" id="KW-0676">Redox-active center</keyword>
<sequence length="250" mass="28153">MKNLKIIKLSFAILLSTTTQVIGADVFSKGQKEGIEKVVEEFLLKKPEIMEKAFQKLQEKRQQEQASQNKSIISKNVDEIFTNSSDPFIGNSDGHKKLVVFMDPFCGHCRKFHKTLNMVPQDPELRDVKIIFKDLPIFGEISKLAVRSIFAAKNQGKYAEFQNAVFESNPDMTEQDIFDIAEKIGLDIDKFKVDLSSSIIEKKIAENETLASKLNIEATPTIIYGDVIIPGGPDINSLKKIFSLNPKDKN</sequence>
<evidence type="ECO:0000256" key="4">
    <source>
        <dbReference type="ARBA" id="ARBA00023157"/>
    </source>
</evidence>
<evidence type="ECO:0000256" key="3">
    <source>
        <dbReference type="ARBA" id="ARBA00023002"/>
    </source>
</evidence>
<comment type="caution">
    <text evidence="8">The sequence shown here is derived from an EMBL/GenBank/DDBJ whole genome shotgun (WGS) entry which is preliminary data.</text>
</comment>
<dbReference type="Gene3D" id="3.40.30.10">
    <property type="entry name" value="Glutaredoxin"/>
    <property type="match status" value="1"/>
</dbReference>
<gene>
    <name evidence="8" type="ORF">J0H12_03765</name>
</gene>
<evidence type="ECO:0000313" key="9">
    <source>
        <dbReference type="Proteomes" id="UP000664414"/>
    </source>
</evidence>
<keyword evidence="2 6" id="KW-0732">Signal</keyword>
<feature type="domain" description="Thioredoxin-like fold" evidence="7">
    <location>
        <begin position="83"/>
        <end position="241"/>
    </location>
</feature>
<keyword evidence="4" id="KW-1015">Disulfide bond</keyword>
<reference evidence="8" key="1">
    <citation type="submission" date="2021-02" db="EMBL/GenBank/DDBJ databases">
        <title>Thiocyanate and organic carbon inputs drive convergent selection for specific autotrophic Afipia and Thiobacillus strains within complex microbiomes.</title>
        <authorList>
            <person name="Huddy R.J."/>
            <person name="Sachdeva R."/>
            <person name="Kadzinga F."/>
            <person name="Kantor R.S."/>
            <person name="Harrison S.T.L."/>
            <person name="Banfield J.F."/>
        </authorList>
    </citation>
    <scope>NUCLEOTIDE SEQUENCE</scope>
    <source>
        <strain evidence="8">SCN18_10_11_15_R4_P_38_20</strain>
    </source>
</reference>
<dbReference type="SUPFAM" id="SSF52833">
    <property type="entry name" value="Thioredoxin-like"/>
    <property type="match status" value="1"/>
</dbReference>
<dbReference type="AlphaFoldDB" id="A0A8J7PR19"/>
<keyword evidence="3" id="KW-0560">Oxidoreductase</keyword>
<evidence type="ECO:0000256" key="6">
    <source>
        <dbReference type="SAM" id="SignalP"/>
    </source>
</evidence>
<dbReference type="GO" id="GO:0016491">
    <property type="term" value="F:oxidoreductase activity"/>
    <property type="evidence" value="ECO:0007669"/>
    <property type="project" value="UniProtKB-KW"/>
</dbReference>
<evidence type="ECO:0000259" key="7">
    <source>
        <dbReference type="Pfam" id="PF13462"/>
    </source>
</evidence>
<evidence type="ECO:0000313" key="8">
    <source>
        <dbReference type="EMBL" id="MBN9413022.1"/>
    </source>
</evidence>
<dbReference type="PANTHER" id="PTHR13887:SF14">
    <property type="entry name" value="DISULFIDE BOND FORMATION PROTEIN D"/>
    <property type="match status" value="1"/>
</dbReference>
<evidence type="ECO:0000256" key="1">
    <source>
        <dbReference type="ARBA" id="ARBA00005791"/>
    </source>
</evidence>
<accession>A0A8J7PR19</accession>
<organism evidence="8 9">
    <name type="scientific">Candidatus Paracaedimonas acanthamoebae</name>
    <dbReference type="NCBI Taxonomy" id="244581"/>
    <lineage>
        <taxon>Bacteria</taxon>
        <taxon>Pseudomonadati</taxon>
        <taxon>Pseudomonadota</taxon>
        <taxon>Alphaproteobacteria</taxon>
        <taxon>Holosporales</taxon>
        <taxon>Caedimonadaceae</taxon>
        <taxon>Candidatus Paracaedimonas</taxon>
    </lineage>
</organism>
<protein>
    <submittedName>
        <fullName evidence="8">Thioredoxin domain-containing protein</fullName>
    </submittedName>
</protein>
<dbReference type="Proteomes" id="UP000664414">
    <property type="component" value="Unassembled WGS sequence"/>
</dbReference>
<comment type="similarity">
    <text evidence="1">Belongs to the thioredoxin family. DsbA subfamily.</text>
</comment>
<evidence type="ECO:0000256" key="2">
    <source>
        <dbReference type="ARBA" id="ARBA00022729"/>
    </source>
</evidence>
<dbReference type="InterPro" id="IPR012336">
    <property type="entry name" value="Thioredoxin-like_fold"/>
</dbReference>